<dbReference type="AlphaFoldDB" id="A0A9Q4AD99"/>
<reference evidence="2" key="1">
    <citation type="submission" date="2022-01" db="EMBL/GenBank/DDBJ databases">
        <title>Collection of gut derived symbiotic bacterial strains cultured from healthy donors.</title>
        <authorList>
            <person name="Lin H."/>
            <person name="Kohout C."/>
            <person name="Waligurski E."/>
            <person name="Pamer E.G."/>
        </authorList>
    </citation>
    <scope>NUCLEOTIDE SEQUENCE</scope>
    <source>
        <strain evidence="2">MSK.14.39</strain>
    </source>
</reference>
<dbReference type="PROSITE" id="PS51372">
    <property type="entry name" value="PRD_2"/>
    <property type="match status" value="1"/>
</dbReference>
<dbReference type="RefSeq" id="WP_226808293.1">
    <property type="nucleotide sequence ID" value="NZ_JAJBNW010000044.1"/>
</dbReference>
<comment type="caution">
    <text evidence="2">The sequence shown here is derived from an EMBL/GenBank/DDBJ whole genome shotgun (WGS) entry which is preliminary data.</text>
</comment>
<sequence>MDEMLNLRLELIEKSGEIDFSIRKAVIDFIKNIEKKYSIEVKEENGSMLVTHLAMALSRIKKGEEIESIDEEIFQEVKTMKIYSELPEYYKLLEEQLDIFIPQSEKDYIALHVCTLIKKTNN</sequence>
<dbReference type="Pfam" id="PF00874">
    <property type="entry name" value="PRD"/>
    <property type="match status" value="1"/>
</dbReference>
<dbReference type="SUPFAM" id="SSF63520">
    <property type="entry name" value="PTS-regulatory domain, PRD"/>
    <property type="match status" value="1"/>
</dbReference>
<proteinExistence type="predicted"/>
<dbReference type="GO" id="GO:0006355">
    <property type="term" value="P:regulation of DNA-templated transcription"/>
    <property type="evidence" value="ECO:0007669"/>
    <property type="project" value="InterPro"/>
</dbReference>
<gene>
    <name evidence="2" type="ORF">L0P62_10010</name>
</gene>
<name>A0A9Q4AD99_9FIRM</name>
<dbReference type="InterPro" id="IPR036634">
    <property type="entry name" value="PRD_sf"/>
</dbReference>
<dbReference type="Proteomes" id="UP001108123">
    <property type="component" value="Unassembled WGS sequence"/>
</dbReference>
<feature type="domain" description="PRD" evidence="1">
    <location>
        <begin position="17"/>
        <end position="122"/>
    </location>
</feature>
<dbReference type="Gene3D" id="1.10.1790.10">
    <property type="entry name" value="PRD domain"/>
    <property type="match status" value="1"/>
</dbReference>
<keyword evidence="3" id="KW-1185">Reference proteome</keyword>
<evidence type="ECO:0000259" key="1">
    <source>
        <dbReference type="PROSITE" id="PS51372"/>
    </source>
</evidence>
<organism evidence="2 3">
    <name type="scientific">Anaerosalibacter bizertensis</name>
    <dbReference type="NCBI Taxonomy" id="932217"/>
    <lineage>
        <taxon>Bacteria</taxon>
        <taxon>Bacillati</taxon>
        <taxon>Bacillota</taxon>
        <taxon>Tissierellia</taxon>
        <taxon>Tissierellales</taxon>
        <taxon>Sporanaerobacteraceae</taxon>
        <taxon>Anaerosalibacter</taxon>
    </lineage>
</organism>
<dbReference type="EMBL" id="JAKNID010000052">
    <property type="protein sequence ID" value="MCG4565783.1"/>
    <property type="molecule type" value="Genomic_DNA"/>
</dbReference>
<protein>
    <submittedName>
        <fullName evidence="2">PRD domain-containing protein</fullName>
    </submittedName>
</protein>
<evidence type="ECO:0000313" key="2">
    <source>
        <dbReference type="EMBL" id="MCG4565783.1"/>
    </source>
</evidence>
<accession>A0A9Q4AD99</accession>
<evidence type="ECO:0000313" key="3">
    <source>
        <dbReference type="Proteomes" id="UP001108123"/>
    </source>
</evidence>
<dbReference type="InterPro" id="IPR011608">
    <property type="entry name" value="PRD"/>
</dbReference>